<accession>A0A0P8Z052</accession>
<dbReference type="PROSITE" id="PS51704">
    <property type="entry name" value="GP_PDE"/>
    <property type="match status" value="1"/>
</dbReference>
<dbReference type="PATRIC" id="fig|36849.3.peg.799"/>
<dbReference type="STRING" id="36849.OXPF_07470"/>
<dbReference type="CDD" id="cd08613">
    <property type="entry name" value="GDPD_GDE4_like_1"/>
    <property type="match status" value="1"/>
</dbReference>
<dbReference type="Gene3D" id="3.20.20.190">
    <property type="entry name" value="Phosphatidylinositol (PI) phosphodiesterase"/>
    <property type="match status" value="1"/>
</dbReference>
<dbReference type="Pfam" id="PF03009">
    <property type="entry name" value="GDPD"/>
    <property type="match status" value="1"/>
</dbReference>
<proteinExistence type="predicted"/>
<feature type="transmembrane region" description="Helical" evidence="1">
    <location>
        <begin position="12"/>
        <end position="32"/>
    </location>
</feature>
<dbReference type="SUPFAM" id="SSF51695">
    <property type="entry name" value="PLC-like phosphodiesterases"/>
    <property type="match status" value="1"/>
</dbReference>
<dbReference type="GO" id="GO:0008889">
    <property type="term" value="F:glycerophosphodiester phosphodiesterase activity"/>
    <property type="evidence" value="ECO:0007669"/>
    <property type="project" value="UniProtKB-EC"/>
</dbReference>
<evidence type="ECO:0000313" key="4">
    <source>
        <dbReference type="Proteomes" id="UP000050326"/>
    </source>
</evidence>
<dbReference type="InterPro" id="IPR017946">
    <property type="entry name" value="PLC-like_Pdiesterase_TIM-brl"/>
</dbReference>
<name>A0A0P8Z052_9CLOT</name>
<comment type="caution">
    <text evidence="3">The sequence shown here is derived from an EMBL/GenBank/DDBJ whole genome shotgun (WGS) entry which is preliminary data.</text>
</comment>
<evidence type="ECO:0000259" key="2">
    <source>
        <dbReference type="PROSITE" id="PS51704"/>
    </source>
</evidence>
<sequence length="324" mass="36903">MNRIKKILSRKIVWFLIILFAFIYFNNCAFLAKHRTGKPLLLAHRGLAQTFNMEGITNETNTAQRINKPEYPYLENTIPSMEAAFQYGADIVELDIQLTKDGQFAVFHDWTLEYRTNGKGVIKDYTMSELKQFDVGYNYTADDGKTFPFRGKGVGLMPSLDDVLNYFPEESLLIHIKSDDPQDGEQLAQYLSKLKRLNQLTVYGGDKPIAVFHKRLPGVRAMSAATLKKGLLSYMAIGWTGYIPSSCKNTEFHIPLKYAPILWGWPNRFLNRMESVNTRIIVVGGEGEFSEGFDTVEDIRNLPSGYTGGIWTNRIDRIAPLYNN</sequence>
<keyword evidence="4" id="KW-1185">Reference proteome</keyword>
<reference evidence="3 4" key="1">
    <citation type="submission" date="2015-09" db="EMBL/GenBank/DDBJ databases">
        <title>Genome sequence of Oxobacter pfennigii DSM 3222.</title>
        <authorList>
            <person name="Poehlein A."/>
            <person name="Bengelsdorf F.R."/>
            <person name="Schiel-Bengelsdorf B."/>
            <person name="Duerre P."/>
            <person name="Daniel R."/>
        </authorList>
    </citation>
    <scope>NUCLEOTIDE SEQUENCE [LARGE SCALE GENOMIC DNA]</scope>
    <source>
        <strain evidence="3 4">DSM 3222</strain>
    </source>
</reference>
<keyword evidence="1" id="KW-1133">Transmembrane helix</keyword>
<gene>
    <name evidence="3" type="primary">glpQ1</name>
    <name evidence="3" type="ORF">OXPF_07470</name>
</gene>
<dbReference type="RefSeq" id="WP_054873862.1">
    <property type="nucleotide sequence ID" value="NZ_LKET01000021.1"/>
</dbReference>
<keyword evidence="1" id="KW-0472">Membrane</keyword>
<dbReference type="InterPro" id="IPR030395">
    <property type="entry name" value="GP_PDE_dom"/>
</dbReference>
<keyword evidence="1" id="KW-0812">Transmembrane</keyword>
<organism evidence="3 4">
    <name type="scientific">Oxobacter pfennigii</name>
    <dbReference type="NCBI Taxonomy" id="36849"/>
    <lineage>
        <taxon>Bacteria</taxon>
        <taxon>Bacillati</taxon>
        <taxon>Bacillota</taxon>
        <taxon>Clostridia</taxon>
        <taxon>Eubacteriales</taxon>
        <taxon>Clostridiaceae</taxon>
        <taxon>Oxobacter</taxon>
    </lineage>
</organism>
<dbReference type="GO" id="GO:0006629">
    <property type="term" value="P:lipid metabolic process"/>
    <property type="evidence" value="ECO:0007669"/>
    <property type="project" value="InterPro"/>
</dbReference>
<dbReference type="EMBL" id="LKET01000021">
    <property type="protein sequence ID" value="KPU45514.1"/>
    <property type="molecule type" value="Genomic_DNA"/>
</dbReference>
<evidence type="ECO:0000313" key="3">
    <source>
        <dbReference type="EMBL" id="KPU45514.1"/>
    </source>
</evidence>
<protein>
    <submittedName>
        <fullName evidence="3">Putative glycerophosphoryl diester phosphodiesterase 1</fullName>
        <ecNumber evidence="3">3.1.4.46</ecNumber>
    </submittedName>
</protein>
<dbReference type="AlphaFoldDB" id="A0A0P8Z052"/>
<dbReference type="Proteomes" id="UP000050326">
    <property type="component" value="Unassembled WGS sequence"/>
</dbReference>
<evidence type="ECO:0000256" key="1">
    <source>
        <dbReference type="SAM" id="Phobius"/>
    </source>
</evidence>
<dbReference type="PANTHER" id="PTHR43805:SF1">
    <property type="entry name" value="GP-PDE DOMAIN-CONTAINING PROTEIN"/>
    <property type="match status" value="1"/>
</dbReference>
<feature type="domain" description="GP-PDE" evidence="2">
    <location>
        <begin position="59"/>
        <end position="322"/>
    </location>
</feature>
<dbReference type="OrthoDB" id="384721at2"/>
<keyword evidence="3" id="KW-0378">Hydrolase</keyword>
<dbReference type="PANTHER" id="PTHR43805">
    <property type="entry name" value="GLYCEROPHOSPHORYL DIESTER PHOSPHODIESTERASE"/>
    <property type="match status" value="1"/>
</dbReference>
<dbReference type="EC" id="3.1.4.46" evidence="3"/>